<organism evidence="10 11">
    <name type="scientific">Schistosoma mekongi</name>
    <name type="common">Parasitic worm</name>
    <dbReference type="NCBI Taxonomy" id="38744"/>
    <lineage>
        <taxon>Eukaryota</taxon>
        <taxon>Metazoa</taxon>
        <taxon>Spiralia</taxon>
        <taxon>Lophotrochozoa</taxon>
        <taxon>Platyhelminthes</taxon>
        <taxon>Trematoda</taxon>
        <taxon>Digenea</taxon>
        <taxon>Strigeidida</taxon>
        <taxon>Schistosomatoidea</taxon>
        <taxon>Schistosomatidae</taxon>
        <taxon>Schistosoma</taxon>
    </lineage>
</organism>
<dbReference type="CDD" id="cd00130">
    <property type="entry name" value="PAS"/>
    <property type="match status" value="2"/>
</dbReference>
<dbReference type="CDD" id="cd19730">
    <property type="entry name" value="bHLH-PAS_spineless_like"/>
    <property type="match status" value="1"/>
</dbReference>
<proteinExistence type="predicted"/>
<dbReference type="InterPro" id="IPR011598">
    <property type="entry name" value="bHLH_dom"/>
</dbReference>
<keyword evidence="7" id="KW-1133">Transmembrane helix</keyword>
<dbReference type="InterPro" id="IPR000014">
    <property type="entry name" value="PAS"/>
</dbReference>
<evidence type="ECO:0000259" key="8">
    <source>
        <dbReference type="PROSITE" id="PS50112"/>
    </source>
</evidence>
<evidence type="ECO:0000256" key="3">
    <source>
        <dbReference type="ARBA" id="ARBA00023125"/>
    </source>
</evidence>
<dbReference type="Gene3D" id="4.10.280.10">
    <property type="entry name" value="Helix-loop-helix DNA-binding domain"/>
    <property type="match status" value="1"/>
</dbReference>
<feature type="compositionally biased region" description="Polar residues" evidence="6">
    <location>
        <begin position="1095"/>
        <end position="1104"/>
    </location>
</feature>
<keyword evidence="11" id="KW-1185">Reference proteome</keyword>
<evidence type="ECO:0000256" key="1">
    <source>
        <dbReference type="ARBA" id="ARBA00004123"/>
    </source>
</evidence>
<dbReference type="GO" id="GO:0034751">
    <property type="term" value="C:aryl hydrocarbon receptor complex"/>
    <property type="evidence" value="ECO:0007669"/>
    <property type="project" value="TreeGrafter"/>
</dbReference>
<evidence type="ECO:0000256" key="6">
    <source>
        <dbReference type="SAM" id="MobiDB-lite"/>
    </source>
</evidence>
<dbReference type="PROSITE" id="PS50112">
    <property type="entry name" value="PAS"/>
    <property type="match status" value="1"/>
</dbReference>
<keyword evidence="2" id="KW-0805">Transcription regulation</keyword>
<evidence type="ECO:0000259" key="9">
    <source>
        <dbReference type="PROSITE" id="PS50888"/>
    </source>
</evidence>
<dbReference type="Pfam" id="PF00989">
    <property type="entry name" value="PAS"/>
    <property type="match status" value="1"/>
</dbReference>
<evidence type="ECO:0000256" key="2">
    <source>
        <dbReference type="ARBA" id="ARBA00023015"/>
    </source>
</evidence>
<keyword evidence="4" id="KW-0804">Transcription</keyword>
<dbReference type="GO" id="GO:0004879">
    <property type="term" value="F:nuclear receptor activity"/>
    <property type="evidence" value="ECO:0007669"/>
    <property type="project" value="TreeGrafter"/>
</dbReference>
<gene>
    <name evidence="10" type="ORF">MN116_001933</name>
</gene>
<comment type="caution">
    <text evidence="10">The sequence shown here is derived from an EMBL/GenBank/DDBJ whole genome shotgun (WGS) entry which is preliminary data.</text>
</comment>
<dbReference type="GO" id="GO:0000976">
    <property type="term" value="F:transcription cis-regulatory region binding"/>
    <property type="evidence" value="ECO:0007669"/>
    <property type="project" value="TreeGrafter"/>
</dbReference>
<dbReference type="Pfam" id="PF14598">
    <property type="entry name" value="PAS_11"/>
    <property type="match status" value="1"/>
</dbReference>
<dbReference type="GO" id="GO:0046983">
    <property type="term" value="F:protein dimerization activity"/>
    <property type="evidence" value="ECO:0007669"/>
    <property type="project" value="InterPro"/>
</dbReference>
<keyword evidence="5" id="KW-0539">Nucleus</keyword>
<feature type="domain" description="BHLH" evidence="9">
    <location>
        <begin position="40"/>
        <end position="93"/>
    </location>
</feature>
<dbReference type="FunFam" id="4.10.280.10:FF:000041">
    <property type="entry name" value="aryl hydrocarbon receptor repressor"/>
    <property type="match status" value="1"/>
</dbReference>
<dbReference type="Pfam" id="PF00010">
    <property type="entry name" value="HLH"/>
    <property type="match status" value="1"/>
</dbReference>
<dbReference type="SMART" id="SM00091">
    <property type="entry name" value="PAS"/>
    <property type="match status" value="2"/>
</dbReference>
<dbReference type="SUPFAM" id="SSF47459">
    <property type="entry name" value="HLH, helix-loop-helix DNA-binding domain"/>
    <property type="match status" value="1"/>
</dbReference>
<evidence type="ECO:0000256" key="7">
    <source>
        <dbReference type="SAM" id="Phobius"/>
    </source>
</evidence>
<dbReference type="InterPro" id="IPR035965">
    <property type="entry name" value="PAS-like_dom_sf"/>
</dbReference>
<accession>A0AAE1ZIC7</accession>
<dbReference type="EMBL" id="JALJAT010000001">
    <property type="protein sequence ID" value="KAK4474816.1"/>
    <property type="molecule type" value="Genomic_DNA"/>
</dbReference>
<feature type="transmembrane region" description="Helical" evidence="7">
    <location>
        <begin position="7"/>
        <end position="25"/>
    </location>
</feature>
<keyword evidence="3" id="KW-0238">DNA-binding</keyword>
<dbReference type="PANTHER" id="PTHR10649">
    <property type="entry name" value="ARYL HYDROCARBON RECEPTOR"/>
    <property type="match status" value="1"/>
</dbReference>
<feature type="region of interest" description="Disordered" evidence="6">
    <location>
        <begin position="1086"/>
        <end position="1113"/>
    </location>
</feature>
<keyword evidence="7" id="KW-0472">Membrane</keyword>
<dbReference type="Proteomes" id="UP001292079">
    <property type="component" value="Unassembled WGS sequence"/>
</dbReference>
<reference evidence="10" key="1">
    <citation type="submission" date="2022-04" db="EMBL/GenBank/DDBJ databases">
        <authorList>
            <person name="Xu L."/>
            <person name="Lv Z."/>
        </authorList>
    </citation>
    <scope>NUCLEOTIDE SEQUENCE</scope>
    <source>
        <strain evidence="10">LV_2022a</strain>
    </source>
</reference>
<evidence type="ECO:0000313" key="11">
    <source>
        <dbReference type="Proteomes" id="UP001292079"/>
    </source>
</evidence>
<evidence type="ECO:0008006" key="12">
    <source>
        <dbReference type="Google" id="ProtNLM"/>
    </source>
</evidence>
<dbReference type="InterPro" id="IPR039091">
    <property type="entry name" value="AHR/AHRR"/>
</dbReference>
<dbReference type="SUPFAM" id="SSF55785">
    <property type="entry name" value="PYP-like sensor domain (PAS domain)"/>
    <property type="match status" value="2"/>
</dbReference>
<dbReference type="PROSITE" id="PS50888">
    <property type="entry name" value="BHLH"/>
    <property type="match status" value="1"/>
</dbReference>
<keyword evidence="7" id="KW-0812">Transmembrane</keyword>
<dbReference type="Gene3D" id="3.30.450.20">
    <property type="entry name" value="PAS domain"/>
    <property type="match status" value="2"/>
</dbReference>
<comment type="subcellular location">
    <subcellularLocation>
        <location evidence="1">Nucleus</location>
    </subcellularLocation>
</comment>
<sequence length="1263" mass="143235">MHLNNIIYALIPFFLYILPTLFIFLSESSNKPSCSAIIRPDQNVKSNPSKRHRERLNSELEHLASLLPFEQNVIVKLDKLSILRLAVSYLRIKCYFHALSFDRLITENRLVSHLYHCPFDLTRIEGEACLQALNGFIFIMSCDGEVFSVSRTVEHYLGFHQADILHQSVLELIHSEDREEFRRQLSWRSLIPPELHSSTLHDLMNPENAHYLKRQFTVRFRCLLDNTSGFITLELSGRLQFLHGQARSMQLTANSGQINSCATSNISNKYNTSCSYTVSNSNQHNLPPLGLFAVCSPLGPLPSLNGPQRDSTFKTKHQLDLTVITIDARARLIFNYSDNDLQNFKVYDLVHPDDLRYVARGHKELFKLGSLGLLVHRWLNKQSQWIWLQSRIKLIMKNGKQDHIIVIHRQLSNEEGMELLIRRTDEYKLPFPLLEPETLMNGEELPTANSNLHMNTNSTFSTGHIKNFDHHHITENNDHKLYVTTIKSDNKIILGSKHTAEHFPSLDISGNGVELNLRRAHSRYCTDSIANSKQMERCLTRPTSNNCNDNLHLSGLDTSLLDPCVIKPGRQSKVISTNVLRRKKTMKETVKSEVNKCKLNHRGSCTTACTYMSNAQAGCQINYGPSICPSAYFPLGFNQTLSRDSDSVYRNPYLRWPTDTNTIASSENRNLSRSDNSERLPPYDPSKIGLFMINSHNSSQNLDEFNMQDHCTTRNYPTAYEAYSAAVAAAAVVAAATNNCNQRQLNQSHHSSSLHQHYLSQQTLDQEVKQYKRHGLNSSHILTNTNELDAHHFQHSANNSSIFDLQRRQQDSQLEYNSLLFNQQAALSSDLQSSLTSCADYILSNNYFSHEQPDNSQSLSKEYSRSNEPYIKEFLKPRILDMVNSLHHPQMEAEYVKRNNPGINNRNSSNKLGQSLSSYTLTNANHIFPDGDYGTESTYEQKDTSTNTYLQHSVEQRIIYANPIIDKESSSTYSSYSSPPNLVSPHNNEIGLDLDSGVNQQQHRQVPASSMVEINSQFTDPINSSLGSSKCSQFYDSKCSSGNWIINPTHADYNQTAEYLSEEHLAEVDCGNYHCNRRVLSLSASMDSSNSSRSPTPHDTCISQQDKKLPNTGTENNVLYSHKVNKTASGSCRLQSNDNSRVKISPFSAIDFGDQKQDYLNSQIIGNKLSITGWNDHNYDNSKSTAIPVPVVCNGSLKSIPDELSQTSSQTINYLLTSLNYNQVYILLTCYIPSIFTALRYFQKEGEVNLTSEKKTEELDEIC</sequence>
<dbReference type="PANTHER" id="PTHR10649:SF12">
    <property type="entry name" value="SPINELESS, ISOFORM C"/>
    <property type="match status" value="1"/>
</dbReference>
<evidence type="ECO:0000256" key="4">
    <source>
        <dbReference type="ARBA" id="ARBA00023163"/>
    </source>
</evidence>
<evidence type="ECO:0000256" key="5">
    <source>
        <dbReference type="ARBA" id="ARBA00023242"/>
    </source>
</evidence>
<dbReference type="InterPro" id="IPR036638">
    <property type="entry name" value="HLH_DNA-bd_sf"/>
</dbReference>
<evidence type="ECO:0000313" key="10">
    <source>
        <dbReference type="EMBL" id="KAK4474816.1"/>
    </source>
</evidence>
<dbReference type="InterPro" id="IPR013767">
    <property type="entry name" value="PAS_fold"/>
</dbReference>
<feature type="domain" description="PAS" evidence="8">
    <location>
        <begin position="130"/>
        <end position="185"/>
    </location>
</feature>
<dbReference type="GO" id="GO:0005634">
    <property type="term" value="C:nucleus"/>
    <property type="evidence" value="ECO:0007669"/>
    <property type="project" value="UniProtKB-SubCell"/>
</dbReference>
<dbReference type="SMART" id="SM00353">
    <property type="entry name" value="HLH"/>
    <property type="match status" value="1"/>
</dbReference>
<protein>
    <recommendedName>
        <fullName evidence="12">Aryl hydrocarbon receptor</fullName>
    </recommendedName>
</protein>
<dbReference type="AlphaFoldDB" id="A0AAE1ZIC7"/>
<reference evidence="10" key="2">
    <citation type="journal article" date="2023" name="Infect Dis Poverty">
        <title>Chromosome-scale genome of the human blood fluke Schistosoma mekongi and its implications for public health.</title>
        <authorList>
            <person name="Zhou M."/>
            <person name="Xu L."/>
            <person name="Xu D."/>
            <person name="Chen W."/>
            <person name="Khan J."/>
            <person name="Hu Y."/>
            <person name="Huang H."/>
            <person name="Wei H."/>
            <person name="Zhang Y."/>
            <person name="Chusongsang P."/>
            <person name="Tanasarnprasert K."/>
            <person name="Hu X."/>
            <person name="Limpanont Y."/>
            <person name="Lv Z."/>
        </authorList>
    </citation>
    <scope>NUCLEOTIDE SEQUENCE</scope>
    <source>
        <strain evidence="10">LV_2022a</strain>
    </source>
</reference>
<dbReference type="GO" id="GO:0006805">
    <property type="term" value="P:xenobiotic metabolic process"/>
    <property type="evidence" value="ECO:0007669"/>
    <property type="project" value="InterPro"/>
</dbReference>
<name>A0AAE1ZIC7_SCHME</name>